<evidence type="ECO:0008006" key="3">
    <source>
        <dbReference type="Google" id="ProtNLM"/>
    </source>
</evidence>
<dbReference type="STRING" id="639282.DEFDS_0165"/>
<dbReference type="Proteomes" id="UP000001520">
    <property type="component" value="Chromosome"/>
</dbReference>
<dbReference type="SUPFAM" id="SSF50341">
    <property type="entry name" value="CheW-like"/>
    <property type="match status" value="1"/>
</dbReference>
<sequence>MKALMFKVADVLFLVDLKDLLHVSLYEEYDPKEDIKILDLSNFLEGTVNKKYILFITDDKKYVGVISDEIYDILEYNEYKSFEKDERKLNFLKGVVDYNNSLLYLIDAEKLIEVAYEKDHVN</sequence>
<dbReference type="eggNOG" id="COG0835">
    <property type="taxonomic scope" value="Bacteria"/>
</dbReference>
<name>D3PAQ4_DEFDS</name>
<dbReference type="AlphaFoldDB" id="D3PAQ4"/>
<dbReference type="OrthoDB" id="9857916at2"/>
<accession>D3PAQ4</accession>
<dbReference type="InterPro" id="IPR036061">
    <property type="entry name" value="CheW-like_dom_sf"/>
</dbReference>
<evidence type="ECO:0000313" key="1">
    <source>
        <dbReference type="EMBL" id="BAI79677.1"/>
    </source>
</evidence>
<dbReference type="RefSeq" id="WP_013006925.1">
    <property type="nucleotide sequence ID" value="NC_013939.1"/>
</dbReference>
<reference evidence="1 2" key="1">
    <citation type="journal article" date="2010" name="DNA Res.">
        <title>Bacterial lifestyle in a deep-sea hydrothermal vent chimney revealed by the genome sequence of the thermophilic bacterium Deferribacter desulfuricans SSM1.</title>
        <authorList>
            <person name="Takaki Y."/>
            <person name="Shimamura S."/>
            <person name="Nakagawa S."/>
            <person name="Fukuhara Y."/>
            <person name="Horikawa H."/>
            <person name="Ankai A."/>
            <person name="Harada T."/>
            <person name="Hosoyama A."/>
            <person name="Oguchi A."/>
            <person name="Fukui S."/>
            <person name="Fujita N."/>
            <person name="Takami H."/>
            <person name="Takai K."/>
        </authorList>
    </citation>
    <scope>NUCLEOTIDE SEQUENCE [LARGE SCALE GENOMIC DNA]</scope>
    <source>
        <strain evidence="2">DSM 14783 / JCM 11476 / NBRC 101012 / SSM1</strain>
    </source>
</reference>
<organism evidence="1 2">
    <name type="scientific">Deferribacter desulfuricans (strain DSM 14783 / JCM 11476 / NBRC 101012 / SSM1)</name>
    <dbReference type="NCBI Taxonomy" id="639282"/>
    <lineage>
        <taxon>Bacteria</taxon>
        <taxon>Pseudomonadati</taxon>
        <taxon>Deferribacterota</taxon>
        <taxon>Deferribacteres</taxon>
        <taxon>Deferribacterales</taxon>
        <taxon>Deferribacteraceae</taxon>
        <taxon>Deferribacter</taxon>
    </lineage>
</organism>
<dbReference type="KEGG" id="ddf:DEFDS_0165"/>
<keyword evidence="2" id="KW-1185">Reference proteome</keyword>
<proteinExistence type="predicted"/>
<protein>
    <recommendedName>
        <fullName evidence="3">CheW-like domain-containing protein</fullName>
    </recommendedName>
</protein>
<gene>
    <name evidence="1" type="ordered locus">DEFDS_0165</name>
</gene>
<dbReference type="GO" id="GO:0006935">
    <property type="term" value="P:chemotaxis"/>
    <property type="evidence" value="ECO:0007669"/>
    <property type="project" value="InterPro"/>
</dbReference>
<dbReference type="GO" id="GO:0007165">
    <property type="term" value="P:signal transduction"/>
    <property type="evidence" value="ECO:0007669"/>
    <property type="project" value="InterPro"/>
</dbReference>
<dbReference type="HOGENOM" id="CLU_2022919_0_0_0"/>
<evidence type="ECO:0000313" key="2">
    <source>
        <dbReference type="Proteomes" id="UP000001520"/>
    </source>
</evidence>
<dbReference type="EMBL" id="AP011529">
    <property type="protein sequence ID" value="BAI79677.1"/>
    <property type="molecule type" value="Genomic_DNA"/>
</dbReference>